<evidence type="ECO:0000256" key="4">
    <source>
        <dbReference type="ARBA" id="ARBA00023239"/>
    </source>
</evidence>
<evidence type="ECO:0000259" key="5">
    <source>
        <dbReference type="PROSITE" id="PS51891"/>
    </source>
</evidence>
<dbReference type="RefSeq" id="WP_025165974.1">
    <property type="nucleotide sequence ID" value="NZ_AWSQ01000004.1"/>
</dbReference>
<keyword evidence="4" id="KW-0456">Lyase</keyword>
<dbReference type="InterPro" id="IPR006913">
    <property type="entry name" value="CENP-V/GFA"/>
</dbReference>
<accession>A0A0A1YI53</accession>
<dbReference type="AlphaFoldDB" id="A0A0A1YI53"/>
<keyword evidence="7" id="KW-1185">Reference proteome</keyword>
<keyword evidence="3" id="KW-0862">Zinc</keyword>
<feature type="domain" description="CENP-V/GFA" evidence="5">
    <location>
        <begin position="3"/>
        <end position="106"/>
    </location>
</feature>
<dbReference type="EMBL" id="AWSQ01000004">
    <property type="protein sequence ID" value="KFX68751.1"/>
    <property type="molecule type" value="Genomic_DNA"/>
</dbReference>
<sequence length="137" mass="15018">MPIRGSCQCGSVRYEIAGSFAFIGNCHCSICRKSNGAAYVTWGIIDPEQFRWTAGQECIEHYQSSAERYRCFCRKCGSSLASRHAGRISEVVLGSVDGDPGARPIEHIFVNSKAAWHAITDELPQHGEWPPGMGQGL</sequence>
<dbReference type="OrthoDB" id="7765631at2"/>
<reference evidence="6 7" key="1">
    <citation type="journal article" date="2014" name="Genome Announc.">
        <title>Draft Genome Sequence of Petroleum Oil-Degrading Marine Bacterium Pseudomonas taeanensis Strain MS-3, Isolated from a Crude Oil-Contaminated Seashore.</title>
        <authorList>
            <person name="Lee S.Y."/>
            <person name="Kim S.H."/>
            <person name="Lee D.G."/>
            <person name="Shin S."/>
            <person name="Yun S.H."/>
            <person name="Choi C.W."/>
            <person name="Chung Y.H."/>
            <person name="Choi J.S."/>
            <person name="Kahng H.Y."/>
            <person name="Kim S.I."/>
        </authorList>
    </citation>
    <scope>NUCLEOTIDE SEQUENCE [LARGE SCALE GENOMIC DNA]</scope>
    <source>
        <strain evidence="6 7">MS-3</strain>
    </source>
</reference>
<name>A0A0A1YI53_9PSED</name>
<dbReference type="STRING" id="1395571.TMS3_0114745"/>
<dbReference type="InterPro" id="IPR011057">
    <property type="entry name" value="Mss4-like_sf"/>
</dbReference>
<evidence type="ECO:0000313" key="7">
    <source>
        <dbReference type="Proteomes" id="UP000030063"/>
    </source>
</evidence>
<comment type="caution">
    <text evidence="6">The sequence shown here is derived from an EMBL/GenBank/DDBJ whole genome shotgun (WGS) entry which is preliminary data.</text>
</comment>
<dbReference type="Proteomes" id="UP000030063">
    <property type="component" value="Unassembled WGS sequence"/>
</dbReference>
<comment type="similarity">
    <text evidence="1">Belongs to the Gfa family.</text>
</comment>
<dbReference type="PANTHER" id="PTHR33337">
    <property type="entry name" value="GFA DOMAIN-CONTAINING PROTEIN"/>
    <property type="match status" value="1"/>
</dbReference>
<protein>
    <submittedName>
        <fullName evidence="6">Glutathione-dependent formaldehyde-activating protein</fullName>
    </submittedName>
</protein>
<keyword evidence="2" id="KW-0479">Metal-binding</keyword>
<proteinExistence type="inferred from homology"/>
<evidence type="ECO:0000256" key="2">
    <source>
        <dbReference type="ARBA" id="ARBA00022723"/>
    </source>
</evidence>
<evidence type="ECO:0000313" key="6">
    <source>
        <dbReference type="EMBL" id="KFX68751.1"/>
    </source>
</evidence>
<dbReference type="Pfam" id="PF04828">
    <property type="entry name" value="GFA"/>
    <property type="match status" value="1"/>
</dbReference>
<evidence type="ECO:0000256" key="1">
    <source>
        <dbReference type="ARBA" id="ARBA00005495"/>
    </source>
</evidence>
<dbReference type="GO" id="GO:0046872">
    <property type="term" value="F:metal ion binding"/>
    <property type="evidence" value="ECO:0007669"/>
    <property type="project" value="UniProtKB-KW"/>
</dbReference>
<gene>
    <name evidence="6" type="ORF">TMS3_0114745</name>
</gene>
<dbReference type="Gene3D" id="3.90.1590.10">
    <property type="entry name" value="glutathione-dependent formaldehyde- activating enzyme (gfa)"/>
    <property type="match status" value="1"/>
</dbReference>
<organism evidence="6 7">
    <name type="scientific">Pseudomonas taeanensis MS-3</name>
    <dbReference type="NCBI Taxonomy" id="1395571"/>
    <lineage>
        <taxon>Bacteria</taxon>
        <taxon>Pseudomonadati</taxon>
        <taxon>Pseudomonadota</taxon>
        <taxon>Gammaproteobacteria</taxon>
        <taxon>Pseudomonadales</taxon>
        <taxon>Pseudomonadaceae</taxon>
        <taxon>Pseudomonas</taxon>
    </lineage>
</organism>
<evidence type="ECO:0000256" key="3">
    <source>
        <dbReference type="ARBA" id="ARBA00022833"/>
    </source>
</evidence>
<dbReference type="GO" id="GO:0016846">
    <property type="term" value="F:carbon-sulfur lyase activity"/>
    <property type="evidence" value="ECO:0007669"/>
    <property type="project" value="InterPro"/>
</dbReference>
<dbReference type="PANTHER" id="PTHR33337:SF40">
    <property type="entry name" value="CENP-V_GFA DOMAIN-CONTAINING PROTEIN-RELATED"/>
    <property type="match status" value="1"/>
</dbReference>
<dbReference type="SUPFAM" id="SSF51316">
    <property type="entry name" value="Mss4-like"/>
    <property type="match status" value="1"/>
</dbReference>
<dbReference type="PROSITE" id="PS51891">
    <property type="entry name" value="CENP_V_GFA"/>
    <property type="match status" value="1"/>
</dbReference>
<dbReference type="eggNOG" id="COG3791">
    <property type="taxonomic scope" value="Bacteria"/>
</dbReference>